<reference evidence="1" key="1">
    <citation type="journal article" date="2024" name="BMC Genomics">
        <title>Functional annotation of a divergent genome using sequence and structure-based similarity.</title>
        <authorList>
            <person name="Svedberg D."/>
            <person name="Winiger R.R."/>
            <person name="Berg A."/>
            <person name="Sharma H."/>
            <person name="Tellgren-Roth C."/>
            <person name="Debrunner-Vossbrinck B.A."/>
            <person name="Vossbrinck C.R."/>
            <person name="Barandun J."/>
        </authorList>
    </citation>
    <scope>NUCLEOTIDE SEQUENCE</scope>
    <source>
        <strain evidence="1">Illinois isolate</strain>
    </source>
</reference>
<dbReference type="Proteomes" id="UP001334084">
    <property type="component" value="Chromosome 5"/>
</dbReference>
<evidence type="ECO:0000313" key="1">
    <source>
        <dbReference type="EMBL" id="WUR03569.1"/>
    </source>
</evidence>
<sequence length="94" mass="11363">MGILDYYTSENVKICKNMTFDENLEINSNFSYFSVYDAYFNDIEDKKSYDIWTEVGILEDVEIKEVPLNFANLYKKIGNKHMYKRFMKEHYRSI</sequence>
<dbReference type="KEGG" id="vnx:VNE69_05158"/>
<proteinExistence type="predicted"/>
<keyword evidence="2" id="KW-1185">Reference proteome</keyword>
<accession>A0AAX4JC77</accession>
<name>A0AAX4JC77_9MICR</name>
<organism evidence="1 2">
    <name type="scientific">Vairimorpha necatrix</name>
    <dbReference type="NCBI Taxonomy" id="6039"/>
    <lineage>
        <taxon>Eukaryota</taxon>
        <taxon>Fungi</taxon>
        <taxon>Fungi incertae sedis</taxon>
        <taxon>Microsporidia</taxon>
        <taxon>Nosematidae</taxon>
        <taxon>Vairimorpha</taxon>
    </lineage>
</organism>
<dbReference type="RefSeq" id="XP_065329714.1">
    <property type="nucleotide sequence ID" value="XM_065473642.1"/>
</dbReference>
<dbReference type="EMBL" id="CP142730">
    <property type="protein sequence ID" value="WUR03569.1"/>
    <property type="molecule type" value="Genomic_DNA"/>
</dbReference>
<protein>
    <submittedName>
        <fullName evidence="1">Uncharacterized protein</fullName>
    </submittedName>
</protein>
<dbReference type="GeneID" id="90541382"/>
<gene>
    <name evidence="1" type="ORF">VNE69_05158</name>
</gene>
<evidence type="ECO:0000313" key="2">
    <source>
        <dbReference type="Proteomes" id="UP001334084"/>
    </source>
</evidence>
<dbReference type="AlphaFoldDB" id="A0AAX4JC77"/>